<evidence type="ECO:0000256" key="1">
    <source>
        <dbReference type="ARBA" id="ARBA00004117"/>
    </source>
</evidence>
<sequence length="109" mass="11565">MNEMNVSNVLAQIRSLQSQVATPTRVQAPDAAQAPQGGFAAVLKSAVGEVSQTQNTAVDMQTAFAKGDPSVELSNVMLAGAKAQVQFKAMTEVRNRLVAAYQDIMNMPL</sequence>
<evidence type="ECO:0000256" key="2">
    <source>
        <dbReference type="ARBA" id="ARBA00009272"/>
    </source>
</evidence>
<organism evidence="6 7">
    <name type="scientific">Solimonas marina</name>
    <dbReference type="NCBI Taxonomy" id="2714601"/>
    <lineage>
        <taxon>Bacteria</taxon>
        <taxon>Pseudomonadati</taxon>
        <taxon>Pseudomonadota</taxon>
        <taxon>Gammaproteobacteria</taxon>
        <taxon>Nevskiales</taxon>
        <taxon>Nevskiaceae</taxon>
        <taxon>Solimonas</taxon>
    </lineage>
</organism>
<dbReference type="Pfam" id="PF02049">
    <property type="entry name" value="FliE"/>
    <property type="match status" value="1"/>
</dbReference>
<evidence type="ECO:0000313" key="7">
    <source>
        <dbReference type="Proteomes" id="UP000653472"/>
    </source>
</evidence>
<keyword evidence="6" id="KW-0282">Flagellum</keyword>
<comment type="similarity">
    <text evidence="2 5">Belongs to the FliE family.</text>
</comment>
<dbReference type="GO" id="GO:0009425">
    <property type="term" value="C:bacterial-type flagellum basal body"/>
    <property type="evidence" value="ECO:0007669"/>
    <property type="project" value="UniProtKB-SubCell"/>
</dbReference>
<dbReference type="NCBIfam" id="TIGR00205">
    <property type="entry name" value="fliE"/>
    <property type="match status" value="1"/>
</dbReference>
<dbReference type="Proteomes" id="UP000653472">
    <property type="component" value="Unassembled WGS sequence"/>
</dbReference>
<dbReference type="HAMAP" id="MF_00724">
    <property type="entry name" value="FliE"/>
    <property type="match status" value="1"/>
</dbReference>
<dbReference type="GO" id="GO:0071973">
    <property type="term" value="P:bacterial-type flagellum-dependent cell motility"/>
    <property type="evidence" value="ECO:0007669"/>
    <property type="project" value="InterPro"/>
</dbReference>
<dbReference type="EMBL" id="JAAVXB010000002">
    <property type="protein sequence ID" value="NKF21689.1"/>
    <property type="molecule type" value="Genomic_DNA"/>
</dbReference>
<keyword evidence="6" id="KW-0966">Cell projection</keyword>
<dbReference type="PANTHER" id="PTHR34653:SF1">
    <property type="entry name" value="FLAGELLAR HOOK-BASAL BODY COMPLEX PROTEIN FLIE"/>
    <property type="match status" value="1"/>
</dbReference>
<evidence type="ECO:0000313" key="6">
    <source>
        <dbReference type="EMBL" id="NKF21689.1"/>
    </source>
</evidence>
<comment type="subcellular location">
    <subcellularLocation>
        <location evidence="1 5">Bacterial flagellum basal body</location>
    </subcellularLocation>
</comment>
<keyword evidence="4 5" id="KW-0975">Bacterial flagellum</keyword>
<dbReference type="AlphaFoldDB" id="A0A969W872"/>
<dbReference type="PRINTS" id="PR01006">
    <property type="entry name" value="FLGHOOKFLIE"/>
</dbReference>
<comment type="caution">
    <text evidence="6">The sequence shown here is derived from an EMBL/GenBank/DDBJ whole genome shotgun (WGS) entry which is preliminary data.</text>
</comment>
<gene>
    <name evidence="5 6" type="primary">fliE</name>
    <name evidence="6" type="ORF">G7Y82_05120</name>
</gene>
<dbReference type="PANTHER" id="PTHR34653">
    <property type="match status" value="1"/>
</dbReference>
<dbReference type="InterPro" id="IPR001624">
    <property type="entry name" value="FliE"/>
</dbReference>
<keyword evidence="6" id="KW-0969">Cilium</keyword>
<accession>A0A969W872</accession>
<keyword evidence="7" id="KW-1185">Reference proteome</keyword>
<dbReference type="GO" id="GO:0005198">
    <property type="term" value="F:structural molecule activity"/>
    <property type="evidence" value="ECO:0007669"/>
    <property type="project" value="UniProtKB-UniRule"/>
</dbReference>
<dbReference type="GO" id="GO:0003774">
    <property type="term" value="F:cytoskeletal motor activity"/>
    <property type="evidence" value="ECO:0007669"/>
    <property type="project" value="InterPro"/>
</dbReference>
<protein>
    <recommendedName>
        <fullName evidence="3 5">Flagellar hook-basal body complex protein FliE</fullName>
    </recommendedName>
</protein>
<name>A0A969W872_9GAMM</name>
<evidence type="ECO:0000256" key="4">
    <source>
        <dbReference type="ARBA" id="ARBA00023143"/>
    </source>
</evidence>
<dbReference type="RefSeq" id="WP_168146930.1">
    <property type="nucleotide sequence ID" value="NZ_JAAVXB010000002.1"/>
</dbReference>
<reference evidence="6" key="1">
    <citation type="submission" date="2020-03" db="EMBL/GenBank/DDBJ databases">
        <title>Solimonas marina sp. nov., isolated from deep seawater of the Pacific Ocean.</title>
        <authorList>
            <person name="Liu X."/>
            <person name="Lai Q."/>
            <person name="Sun F."/>
            <person name="Gai Y."/>
            <person name="Li G."/>
            <person name="Shao Z."/>
        </authorList>
    </citation>
    <scope>NUCLEOTIDE SEQUENCE</scope>
    <source>
        <strain evidence="6">C16B3</strain>
    </source>
</reference>
<evidence type="ECO:0000256" key="3">
    <source>
        <dbReference type="ARBA" id="ARBA00018024"/>
    </source>
</evidence>
<proteinExistence type="inferred from homology"/>
<evidence type="ECO:0000256" key="5">
    <source>
        <dbReference type="HAMAP-Rule" id="MF_00724"/>
    </source>
</evidence>